<evidence type="ECO:0000259" key="3">
    <source>
        <dbReference type="Pfam" id="PF25815"/>
    </source>
</evidence>
<evidence type="ECO:0000313" key="5">
    <source>
        <dbReference type="Proteomes" id="UP000838412"/>
    </source>
</evidence>
<feature type="domain" description="CTHRC1 C-terminal" evidence="3">
    <location>
        <begin position="127"/>
        <end position="258"/>
    </location>
</feature>
<sequence>MAVYSWLAVVGLVVAMFVQKNYGQDVRTGQCCGSCVSGPQGLPGIPGNPGNPGNNGVPGNHGVPGNSGRDGAKGDRGEQGPPGGDGEKGDRGEQGPPGGDGEKGDRGEQGPPGEKGSVGEAGSPGLSARGNIKQCVWNNLNNGADSGKIAECAFNKVSATSALRLTWSGALRVLSNSGSCKRWFFTLDGSECSDPVPIDGIMYTNGANIHRVSTIDGLCFNLPAGPVTVALNVGECAAGAYPNGDAYTGWNSYSRIIVEEVNISTGND</sequence>
<dbReference type="Proteomes" id="UP000838412">
    <property type="component" value="Chromosome 7"/>
</dbReference>
<protein>
    <submittedName>
        <fullName evidence="4">CTHRC1 protein</fullName>
    </submittedName>
</protein>
<accession>A0A8K0A484</accession>
<dbReference type="Pfam" id="PF25815">
    <property type="entry name" value="CTHRC1_C"/>
    <property type="match status" value="1"/>
</dbReference>
<evidence type="ECO:0000313" key="4">
    <source>
        <dbReference type="EMBL" id="CAH1269003.1"/>
    </source>
</evidence>
<gene>
    <name evidence="4" type="primary">CTHRC1</name>
    <name evidence="4" type="ORF">BLAG_LOCUS21767</name>
</gene>
<dbReference type="Pfam" id="PF01391">
    <property type="entry name" value="Collagen"/>
    <property type="match status" value="1"/>
</dbReference>
<dbReference type="OrthoDB" id="5985978at2759"/>
<dbReference type="EMBL" id="OV696692">
    <property type="protein sequence ID" value="CAH1269003.1"/>
    <property type="molecule type" value="Genomic_DNA"/>
</dbReference>
<evidence type="ECO:0000256" key="2">
    <source>
        <dbReference type="SAM" id="SignalP"/>
    </source>
</evidence>
<dbReference type="InterPro" id="IPR057873">
    <property type="entry name" value="CTHRC1_C"/>
</dbReference>
<dbReference type="PANTHER" id="PTHR24637">
    <property type="entry name" value="COLLAGEN"/>
    <property type="match status" value="1"/>
</dbReference>
<name>A0A8K0A484_BRALA</name>
<dbReference type="InterPro" id="IPR008160">
    <property type="entry name" value="Collagen"/>
</dbReference>
<proteinExistence type="predicted"/>
<feature type="region of interest" description="Disordered" evidence="1">
    <location>
        <begin position="42"/>
        <end position="125"/>
    </location>
</feature>
<dbReference type="AlphaFoldDB" id="A0A8K0A484"/>
<organism evidence="4 5">
    <name type="scientific">Branchiostoma lanceolatum</name>
    <name type="common">Common lancelet</name>
    <name type="synonym">Amphioxus lanceolatum</name>
    <dbReference type="NCBI Taxonomy" id="7740"/>
    <lineage>
        <taxon>Eukaryota</taxon>
        <taxon>Metazoa</taxon>
        <taxon>Chordata</taxon>
        <taxon>Cephalochordata</taxon>
        <taxon>Leptocardii</taxon>
        <taxon>Amphioxiformes</taxon>
        <taxon>Branchiostomatidae</taxon>
        <taxon>Branchiostoma</taxon>
    </lineage>
</organism>
<keyword evidence="5" id="KW-1185">Reference proteome</keyword>
<reference evidence="4" key="1">
    <citation type="submission" date="2022-01" db="EMBL/GenBank/DDBJ databases">
        <authorList>
            <person name="Braso-Vives M."/>
        </authorList>
    </citation>
    <scope>NUCLEOTIDE SEQUENCE</scope>
</reference>
<feature type="signal peptide" evidence="2">
    <location>
        <begin position="1"/>
        <end position="23"/>
    </location>
</feature>
<feature type="compositionally biased region" description="Low complexity" evidence="1">
    <location>
        <begin position="51"/>
        <end position="67"/>
    </location>
</feature>
<evidence type="ECO:0000256" key="1">
    <source>
        <dbReference type="SAM" id="MobiDB-lite"/>
    </source>
</evidence>
<feature type="chain" id="PRO_5035440394" evidence="2">
    <location>
        <begin position="24"/>
        <end position="268"/>
    </location>
</feature>
<keyword evidence="2" id="KW-0732">Signal</keyword>